<evidence type="ECO:0000313" key="4">
    <source>
        <dbReference type="Proteomes" id="UP000326939"/>
    </source>
</evidence>
<dbReference type="EMBL" id="VDCV01000015">
    <property type="protein sequence ID" value="KAB5524700.1"/>
    <property type="molecule type" value="Genomic_DNA"/>
</dbReference>
<feature type="transmembrane region" description="Helical" evidence="2">
    <location>
        <begin position="279"/>
        <end position="306"/>
    </location>
</feature>
<name>A0A5N5K4P3_9ROSI</name>
<keyword evidence="2" id="KW-1133">Transmembrane helix</keyword>
<dbReference type="Proteomes" id="UP000326939">
    <property type="component" value="Chromosome 15"/>
</dbReference>
<keyword evidence="4" id="KW-1185">Reference proteome</keyword>
<evidence type="ECO:0000313" key="3">
    <source>
        <dbReference type="EMBL" id="KAB5524700.1"/>
    </source>
</evidence>
<protein>
    <submittedName>
        <fullName evidence="3">Uncharacterized protein</fullName>
    </submittedName>
</protein>
<reference evidence="4" key="1">
    <citation type="journal article" date="2019" name="Gigascience">
        <title>De novo genome assembly of the endangered Acer yangbiense, a plant species with extremely small populations endemic to Yunnan Province, China.</title>
        <authorList>
            <person name="Yang J."/>
            <person name="Wariss H.M."/>
            <person name="Tao L."/>
            <person name="Zhang R."/>
            <person name="Yun Q."/>
            <person name="Hollingsworth P."/>
            <person name="Dao Z."/>
            <person name="Luo G."/>
            <person name="Guo H."/>
            <person name="Ma Y."/>
            <person name="Sun W."/>
        </authorList>
    </citation>
    <scope>NUCLEOTIDE SEQUENCE [LARGE SCALE GENOMIC DNA]</scope>
    <source>
        <strain evidence="4">cv. br00</strain>
    </source>
</reference>
<keyword evidence="2" id="KW-0472">Membrane</keyword>
<comment type="caution">
    <text evidence="3">The sequence shown here is derived from an EMBL/GenBank/DDBJ whole genome shotgun (WGS) entry which is preliminary data.</text>
</comment>
<feature type="compositionally biased region" description="Basic and acidic residues" evidence="1">
    <location>
        <begin position="156"/>
        <end position="178"/>
    </location>
</feature>
<sequence>MLRIIAVGAPDLGLGLTVVPWICFTWARLVQPQPISVRPILARSHYQPICILSPKPISSRPISIRALDQKQEREAAVLARKQKTYQLLYSDDDNDGAGGIVNKSLIATASDRHKKRFRKKIESEEDEEDEVVKQVEEARRVKRRTSSYEDDDSEAEQERLRDQGEREQLERNIRERDAAGTCKLTEPKLKKKEEEEAVRRSNALEKNELDTLRKVSRQEYLKKREQKKLEEIRDDIEDEQYLFDGVKLTEAEYHELRYKKEIYELVKKRSEDVEDTNEFVALGVLLCTVLVCMGVPFLGFLAICLLTLDVPSNILSGVQYRMQDAYDQEGGVNQEKRFSVALQRYRDGSAGYKMNPFAEQEAWEDHQIQKATLEYGSKTKKQLSDDYQFVFEDQIEFIKATVVEGDKFDDELATESLDESNAKSALEKLQSTRKHVIYCYVVNYHLCFLFFQEDRKTLPIYPYRDELLKAINEHQVFPCYI</sequence>
<feature type="region of interest" description="Disordered" evidence="1">
    <location>
        <begin position="140"/>
        <end position="185"/>
    </location>
</feature>
<evidence type="ECO:0000256" key="2">
    <source>
        <dbReference type="SAM" id="Phobius"/>
    </source>
</evidence>
<gene>
    <name evidence="3" type="ORF">DKX38_022449</name>
</gene>
<evidence type="ECO:0000256" key="1">
    <source>
        <dbReference type="SAM" id="MobiDB-lite"/>
    </source>
</evidence>
<dbReference type="AlphaFoldDB" id="A0A5N5K4P3"/>
<keyword evidence="2" id="KW-0812">Transmembrane</keyword>
<organism evidence="3 4">
    <name type="scientific">Salix brachista</name>
    <dbReference type="NCBI Taxonomy" id="2182728"/>
    <lineage>
        <taxon>Eukaryota</taxon>
        <taxon>Viridiplantae</taxon>
        <taxon>Streptophyta</taxon>
        <taxon>Embryophyta</taxon>
        <taxon>Tracheophyta</taxon>
        <taxon>Spermatophyta</taxon>
        <taxon>Magnoliopsida</taxon>
        <taxon>eudicotyledons</taxon>
        <taxon>Gunneridae</taxon>
        <taxon>Pentapetalae</taxon>
        <taxon>rosids</taxon>
        <taxon>fabids</taxon>
        <taxon>Malpighiales</taxon>
        <taxon>Salicaceae</taxon>
        <taxon>Saliceae</taxon>
        <taxon>Salix</taxon>
    </lineage>
</organism>
<accession>A0A5N5K4P3</accession>
<proteinExistence type="predicted"/>